<dbReference type="Proteomes" id="UP001146351">
    <property type="component" value="Unassembled WGS sequence"/>
</dbReference>
<evidence type="ECO:0000313" key="1">
    <source>
        <dbReference type="EMBL" id="KAJ5184278.1"/>
    </source>
</evidence>
<dbReference type="OrthoDB" id="5371740at2759"/>
<dbReference type="EMBL" id="JAPQKO010000001">
    <property type="protein sequence ID" value="KAJ5184278.1"/>
    <property type="molecule type" value="Genomic_DNA"/>
</dbReference>
<reference evidence="1" key="2">
    <citation type="journal article" date="2023" name="IMA Fungus">
        <title>Comparative genomic study of the Penicillium genus elucidates a diverse pangenome and 15 lateral gene transfer events.</title>
        <authorList>
            <person name="Petersen C."/>
            <person name="Sorensen T."/>
            <person name="Nielsen M.R."/>
            <person name="Sondergaard T.E."/>
            <person name="Sorensen J.L."/>
            <person name="Fitzpatrick D.A."/>
            <person name="Frisvad J.C."/>
            <person name="Nielsen K.L."/>
        </authorList>
    </citation>
    <scope>NUCLEOTIDE SEQUENCE</scope>
    <source>
        <strain evidence="1">IBT 21917</strain>
    </source>
</reference>
<reference evidence="1" key="1">
    <citation type="submission" date="2022-11" db="EMBL/GenBank/DDBJ databases">
        <authorList>
            <person name="Petersen C."/>
        </authorList>
    </citation>
    <scope>NUCLEOTIDE SEQUENCE</scope>
    <source>
        <strain evidence="1">IBT 21917</strain>
    </source>
</reference>
<evidence type="ECO:0000313" key="2">
    <source>
        <dbReference type="Proteomes" id="UP001146351"/>
    </source>
</evidence>
<dbReference type="SUPFAM" id="SSF51735">
    <property type="entry name" value="NAD(P)-binding Rossmann-fold domains"/>
    <property type="match status" value="1"/>
</dbReference>
<name>A0A9W9IU38_9EURO</name>
<accession>A0A9W9IU38</accession>
<dbReference type="InterPro" id="IPR036291">
    <property type="entry name" value="NAD(P)-bd_dom_sf"/>
</dbReference>
<dbReference type="Gene3D" id="3.40.50.720">
    <property type="entry name" value="NAD(P)-binding Rossmann-like Domain"/>
    <property type="match status" value="1"/>
</dbReference>
<sequence length="97" mass="10765">MASDSGRKVAIVTGATQTDAFREAFRRWGRIDALCANAGIVHRSSIYIYNWRGKPFDNVPPEPDLSTTDVDYKAVIYGVQLATHFMRHNPQPGVALS</sequence>
<keyword evidence="2" id="KW-1185">Reference proteome</keyword>
<gene>
    <name evidence="1" type="ORF">N7492_001894</name>
</gene>
<protein>
    <submittedName>
        <fullName evidence="1">Uncharacterized protein</fullName>
    </submittedName>
</protein>
<comment type="caution">
    <text evidence="1">The sequence shown here is derived from an EMBL/GenBank/DDBJ whole genome shotgun (WGS) entry which is preliminary data.</text>
</comment>
<dbReference type="AlphaFoldDB" id="A0A9W9IU38"/>
<proteinExistence type="predicted"/>
<organism evidence="1 2">
    <name type="scientific">Penicillium capsulatum</name>
    <dbReference type="NCBI Taxonomy" id="69766"/>
    <lineage>
        <taxon>Eukaryota</taxon>
        <taxon>Fungi</taxon>
        <taxon>Dikarya</taxon>
        <taxon>Ascomycota</taxon>
        <taxon>Pezizomycotina</taxon>
        <taxon>Eurotiomycetes</taxon>
        <taxon>Eurotiomycetidae</taxon>
        <taxon>Eurotiales</taxon>
        <taxon>Aspergillaceae</taxon>
        <taxon>Penicillium</taxon>
    </lineage>
</organism>